<evidence type="ECO:0008006" key="5">
    <source>
        <dbReference type="Google" id="ProtNLM"/>
    </source>
</evidence>
<dbReference type="Proteomes" id="UP001320420">
    <property type="component" value="Unassembled WGS sequence"/>
</dbReference>
<sequence length="519" mass="54745">MAHNAQSGSGGGGYDDGSYSTLEVNTSQPQPPPPGYSYSDLEVDDSRLPESVVTAPSVVASSNPDLDYPEVVYPAGYQGVKAYDGYAGAAGGAEAAPMLAGGAAAAAAAGGPRILGLRRKTFWILVAVGAVIIVAVVVGVAAGLLIPRGSSANASDSDVNATVLLSNTKLASANFTDAQNNDNYIVVYQLQNRAIYLSAYNSSTNKWVVSPVIDNTTSISVDTVQEETGLGLDVYFHDGNTRDVHLYWQAPDSTLRTAMYRSNLSTTAALDPSRWEDPYSIQDRYSGLSGSSLASYGHQCDQCTPWTYFFWQGAEGAVHGAWRTTDSEDGWGDITFTQGVTKPVANTSLAVTNVPSTDATRRSIDVFYQASSGVLTQIAFDGEEGYQATALPRGDLGERASIVAFATGWDESDTDANTDLEPVGFQVLSVNRDDSGAGGSVQLTYYQDGSWTAGSDVAELADCATHASMAANLGRRVYCVVDGDGDVPQIVEWSWAATPTGNTADYTNYKRVGVVDTPV</sequence>
<keyword evidence="2" id="KW-0472">Membrane</keyword>
<evidence type="ECO:0000313" key="4">
    <source>
        <dbReference type="Proteomes" id="UP001320420"/>
    </source>
</evidence>
<comment type="caution">
    <text evidence="3">The sequence shown here is derived from an EMBL/GenBank/DDBJ whole genome shotgun (WGS) entry which is preliminary data.</text>
</comment>
<feature type="transmembrane region" description="Helical" evidence="2">
    <location>
        <begin position="122"/>
        <end position="146"/>
    </location>
</feature>
<protein>
    <recommendedName>
        <fullName evidence="5">Fucose-specific lectin</fullName>
    </recommendedName>
</protein>
<dbReference type="SUPFAM" id="SSF89372">
    <property type="entry name" value="Fucose-specific lectin"/>
    <property type="match status" value="1"/>
</dbReference>
<keyword evidence="2" id="KW-1133">Transmembrane helix</keyword>
<feature type="region of interest" description="Disordered" evidence="1">
    <location>
        <begin position="1"/>
        <end position="42"/>
    </location>
</feature>
<dbReference type="EMBL" id="JAKJXP020000078">
    <property type="protein sequence ID" value="KAK7749139.1"/>
    <property type="molecule type" value="Genomic_DNA"/>
</dbReference>
<gene>
    <name evidence="3" type="ORF">SLS62_008427</name>
</gene>
<accession>A0AAN9UJ31</accession>
<keyword evidence="2" id="KW-0812">Transmembrane</keyword>
<reference evidence="3 4" key="1">
    <citation type="submission" date="2024-02" db="EMBL/GenBank/DDBJ databases">
        <title>De novo assembly and annotation of 12 fungi associated with fruit tree decline syndrome in Ontario, Canada.</title>
        <authorList>
            <person name="Sulman M."/>
            <person name="Ellouze W."/>
            <person name="Ilyukhin E."/>
        </authorList>
    </citation>
    <scope>NUCLEOTIDE SEQUENCE [LARGE SCALE GENOMIC DNA]</scope>
    <source>
        <strain evidence="3 4">M11/M66-122</strain>
    </source>
</reference>
<keyword evidence="4" id="KW-1185">Reference proteome</keyword>
<name>A0AAN9UJ31_9PEZI</name>
<proteinExistence type="predicted"/>
<dbReference type="Gene3D" id="2.120.10.70">
    <property type="entry name" value="Fucose-specific lectin"/>
    <property type="match status" value="1"/>
</dbReference>
<evidence type="ECO:0000313" key="3">
    <source>
        <dbReference type="EMBL" id="KAK7749139.1"/>
    </source>
</evidence>
<organism evidence="3 4">
    <name type="scientific">Diatrype stigma</name>
    <dbReference type="NCBI Taxonomy" id="117547"/>
    <lineage>
        <taxon>Eukaryota</taxon>
        <taxon>Fungi</taxon>
        <taxon>Dikarya</taxon>
        <taxon>Ascomycota</taxon>
        <taxon>Pezizomycotina</taxon>
        <taxon>Sordariomycetes</taxon>
        <taxon>Xylariomycetidae</taxon>
        <taxon>Xylariales</taxon>
        <taxon>Diatrypaceae</taxon>
        <taxon>Diatrype</taxon>
    </lineage>
</organism>
<evidence type="ECO:0000256" key="2">
    <source>
        <dbReference type="SAM" id="Phobius"/>
    </source>
</evidence>
<evidence type="ECO:0000256" key="1">
    <source>
        <dbReference type="SAM" id="MobiDB-lite"/>
    </source>
</evidence>
<dbReference type="AlphaFoldDB" id="A0AAN9UJ31"/>